<sequence>MTIATIAMPPVDEERVLAWTEDQDLVDRVFLELVRTIRPPVVSTDTLALPPLQDSVRRPDRPQRASVSGSERDCRAWQRSPPARG</sequence>
<protein>
    <submittedName>
        <fullName evidence="2">Uncharacterized protein</fullName>
    </submittedName>
</protein>
<evidence type="ECO:0000313" key="3">
    <source>
        <dbReference type="Proteomes" id="UP000321379"/>
    </source>
</evidence>
<dbReference type="Proteomes" id="UP000321379">
    <property type="component" value="Unassembled WGS sequence"/>
</dbReference>
<evidence type="ECO:0000313" key="2">
    <source>
        <dbReference type="EMBL" id="TXN30968.1"/>
    </source>
</evidence>
<dbReference type="AlphaFoldDB" id="A0A5C8UTM6"/>
<reference evidence="2 3" key="1">
    <citation type="submission" date="2019-08" db="EMBL/GenBank/DDBJ databases">
        <title>Bacterial whole genome sequence for Glaciihabitans sp. CHu50b-6-2.</title>
        <authorList>
            <person name="Jin L."/>
        </authorList>
    </citation>
    <scope>NUCLEOTIDE SEQUENCE [LARGE SCALE GENOMIC DNA]</scope>
    <source>
        <strain evidence="2 3">CHu50b-6-2</strain>
    </source>
</reference>
<feature type="region of interest" description="Disordered" evidence="1">
    <location>
        <begin position="52"/>
        <end position="85"/>
    </location>
</feature>
<keyword evidence="3" id="KW-1185">Reference proteome</keyword>
<proteinExistence type="predicted"/>
<accession>A0A5C8UTM6</accession>
<dbReference type="RefSeq" id="WP_147782554.1">
    <property type="nucleotide sequence ID" value="NZ_VRMG01000005.1"/>
</dbReference>
<evidence type="ECO:0000256" key="1">
    <source>
        <dbReference type="SAM" id="MobiDB-lite"/>
    </source>
</evidence>
<name>A0A5C8UTM6_9MICO</name>
<gene>
    <name evidence="2" type="ORF">FVP33_05040</name>
</gene>
<comment type="caution">
    <text evidence="2">The sequence shown here is derived from an EMBL/GenBank/DDBJ whole genome shotgun (WGS) entry which is preliminary data.</text>
</comment>
<dbReference type="EMBL" id="VRMG01000005">
    <property type="protein sequence ID" value="TXN30968.1"/>
    <property type="molecule type" value="Genomic_DNA"/>
</dbReference>
<organism evidence="2 3">
    <name type="scientific">Lacisediminihabitans profunda</name>
    <dbReference type="NCBI Taxonomy" id="2594790"/>
    <lineage>
        <taxon>Bacteria</taxon>
        <taxon>Bacillati</taxon>
        <taxon>Actinomycetota</taxon>
        <taxon>Actinomycetes</taxon>
        <taxon>Micrococcales</taxon>
        <taxon>Microbacteriaceae</taxon>
        <taxon>Lacisediminihabitans</taxon>
    </lineage>
</organism>